<dbReference type="AlphaFoldDB" id="A0A822N7U0"/>
<dbReference type="Proteomes" id="UP000049495">
    <property type="component" value="Unassembled WGS sequence"/>
</dbReference>
<comment type="caution">
    <text evidence="1">The sequence shown here is derived from an EMBL/GenBank/DDBJ whole genome shotgun (WGS) entry which is preliminary data.</text>
</comment>
<dbReference type="EMBL" id="CCJV01000139">
    <property type="protein sequence ID" value="CDT63728.1"/>
    <property type="molecule type" value="Genomic_DNA"/>
</dbReference>
<organism evidence="1 2">
    <name type="scientific">Vibrio crassostreae</name>
    <dbReference type="NCBI Taxonomy" id="246167"/>
    <lineage>
        <taxon>Bacteria</taxon>
        <taxon>Pseudomonadati</taxon>
        <taxon>Pseudomonadota</taxon>
        <taxon>Gammaproteobacteria</taxon>
        <taxon>Vibrionales</taxon>
        <taxon>Vibrionaceae</taxon>
        <taxon>Vibrio</taxon>
    </lineage>
</organism>
<evidence type="ECO:0000313" key="2">
    <source>
        <dbReference type="Proteomes" id="UP000049495"/>
    </source>
</evidence>
<protein>
    <recommendedName>
        <fullName evidence="3">Tail protein X</fullName>
    </recommendedName>
</protein>
<sequence length="72" mass="8111">MNTLIARQSERWEQICYRAYSVTNQTLVDALFDANRELTRAMTSFTFSGGETVNIPAVKVVNTVTVETPPWA</sequence>
<proteinExistence type="predicted"/>
<reference evidence="2" key="1">
    <citation type="submission" date="2014-06" db="EMBL/GenBank/DDBJ databases">
        <authorList>
            <person name="Le Roux Frederique"/>
        </authorList>
    </citation>
    <scope>NUCLEOTIDE SEQUENCE [LARGE SCALE GENOMIC DNA]</scope>
    <source>
        <strain evidence="2">J5-5</strain>
    </source>
</reference>
<accession>A0A822N7U0</accession>
<evidence type="ECO:0000313" key="1">
    <source>
        <dbReference type="EMBL" id="CDT63728.1"/>
    </source>
</evidence>
<dbReference type="RefSeq" id="WP_048666292.1">
    <property type="nucleotide sequence ID" value="NZ_AP025477.1"/>
</dbReference>
<dbReference type="Pfam" id="PF05489">
    <property type="entry name" value="Phage_tail_X"/>
    <property type="match status" value="1"/>
</dbReference>
<evidence type="ECO:0008006" key="3">
    <source>
        <dbReference type="Google" id="ProtNLM"/>
    </source>
</evidence>
<dbReference type="GeneID" id="93902528"/>
<dbReference type="InterPro" id="IPR008861">
    <property type="entry name" value="GpX-like"/>
</dbReference>
<name>A0A822N7U0_9VIBR</name>
<gene>
    <name evidence="1" type="ORF">VCR5J5_750047</name>
</gene>